<dbReference type="PANTHER" id="PTHR11019">
    <property type="entry name" value="HTH-TYPE TRANSCRIPTIONAL REGULATOR NIMR"/>
    <property type="match status" value="1"/>
</dbReference>
<dbReference type="SUPFAM" id="SSF46689">
    <property type="entry name" value="Homeodomain-like"/>
    <property type="match status" value="2"/>
</dbReference>
<dbReference type="Proteomes" id="UP000006859">
    <property type="component" value="Chromosome"/>
</dbReference>
<dbReference type="STRING" id="198628.Dda3937_00775"/>
<evidence type="ECO:0000259" key="7">
    <source>
        <dbReference type="PROSITE" id="PS01124"/>
    </source>
</evidence>
<dbReference type="CDD" id="cd06124">
    <property type="entry name" value="cupin_NimR-like_N"/>
    <property type="match status" value="1"/>
</dbReference>
<reference evidence="8 9" key="1">
    <citation type="journal article" date="2011" name="J. Bacteriol.">
        <title>Genome sequence of the plant-pathogenic bacterium Dickeya dadantii 3937.</title>
        <authorList>
            <person name="Glasner J.D."/>
            <person name="Yang C.H."/>
            <person name="Reverchon S."/>
            <person name="Hugouvieux-Cotte-Pattat N."/>
            <person name="Condemine G."/>
            <person name="Bohin J.P."/>
            <person name="Van Gijsegem F."/>
            <person name="Yang S."/>
            <person name="Franza T."/>
            <person name="Expert D."/>
            <person name="Plunkett G. III"/>
            <person name="San Francisco M.J."/>
            <person name="Charkowski A.O."/>
            <person name="Py B."/>
            <person name="Bell K."/>
            <person name="Rauscher L."/>
            <person name="Rodriguez-Palenzuela P."/>
            <person name="Toussaint A."/>
            <person name="Holeva M.C."/>
            <person name="He S.Y."/>
            <person name="Douet V."/>
            <person name="Boccara M."/>
            <person name="Blanco C."/>
            <person name="Toth I."/>
            <person name="Anderson B.D."/>
            <person name="Biehl B.S."/>
            <person name="Mau B."/>
            <person name="Flynn S.M."/>
            <person name="Barras F."/>
            <person name="Lindeberg M."/>
            <person name="Birch P.R."/>
            <person name="Tsuyumu S."/>
            <person name="Shi X."/>
            <person name="Hibbing M."/>
            <person name="Yap M.N."/>
            <person name="Carpentier M."/>
            <person name="Dassa E."/>
            <person name="Umehara M."/>
            <person name="Kim J.F."/>
            <person name="Rusch M."/>
            <person name="Soni P."/>
            <person name="Mayhew G.F."/>
            <person name="Fouts D.E."/>
            <person name="Gill S.R."/>
            <person name="Blattner F.R."/>
            <person name="Keen N.T."/>
            <person name="Perna N.T."/>
        </authorList>
    </citation>
    <scope>NUCLEOTIDE SEQUENCE [LARGE SCALE GENOMIC DNA]</scope>
    <source>
        <strain evidence="8 9">3937</strain>
    </source>
</reference>
<dbReference type="GO" id="GO:0003700">
    <property type="term" value="F:DNA-binding transcription factor activity"/>
    <property type="evidence" value="ECO:0007669"/>
    <property type="project" value="InterPro"/>
</dbReference>
<evidence type="ECO:0000256" key="2">
    <source>
        <dbReference type="ARBA" id="ARBA00023015"/>
    </source>
</evidence>
<feature type="domain" description="HTH araC/xylS-type" evidence="7">
    <location>
        <begin position="193"/>
        <end position="291"/>
    </location>
</feature>
<keyword evidence="3" id="KW-0238">DNA-binding</keyword>
<dbReference type="PROSITE" id="PS00041">
    <property type="entry name" value="HTH_ARAC_FAMILY_1"/>
    <property type="match status" value="1"/>
</dbReference>
<dbReference type="eggNOG" id="COG0662">
    <property type="taxonomic scope" value="Bacteria"/>
</dbReference>
<dbReference type="Gene3D" id="2.60.120.10">
    <property type="entry name" value="Jelly Rolls"/>
    <property type="match status" value="1"/>
</dbReference>
<dbReference type="PANTHER" id="PTHR11019:SF199">
    <property type="entry name" value="HTH-TYPE TRANSCRIPTIONAL REGULATOR NIMR"/>
    <property type="match status" value="1"/>
</dbReference>
<keyword evidence="4" id="KW-0010">Activator</keyword>
<dbReference type="InterPro" id="IPR018060">
    <property type="entry name" value="HTH_AraC"/>
</dbReference>
<keyword evidence="9" id="KW-1185">Reference proteome</keyword>
<gene>
    <name evidence="8" type="ordered locus">Dda3937_00775</name>
</gene>
<evidence type="ECO:0000256" key="4">
    <source>
        <dbReference type="ARBA" id="ARBA00023159"/>
    </source>
</evidence>
<evidence type="ECO:0000256" key="5">
    <source>
        <dbReference type="ARBA" id="ARBA00023163"/>
    </source>
</evidence>
<dbReference type="AlphaFoldDB" id="E0SGS3"/>
<dbReference type="InterPro" id="IPR009057">
    <property type="entry name" value="Homeodomain-like_sf"/>
</dbReference>
<accession>E0SGS3</accession>
<evidence type="ECO:0000256" key="3">
    <source>
        <dbReference type="ARBA" id="ARBA00023125"/>
    </source>
</evidence>
<dbReference type="FunFam" id="1.10.10.60:FF:000132">
    <property type="entry name" value="AraC family transcriptional regulator"/>
    <property type="match status" value="1"/>
</dbReference>
<dbReference type="PROSITE" id="PS01124">
    <property type="entry name" value="HTH_ARAC_FAMILY_2"/>
    <property type="match status" value="1"/>
</dbReference>
<dbReference type="InterPro" id="IPR018062">
    <property type="entry name" value="HTH_AraC-typ_CS"/>
</dbReference>
<dbReference type="InterPro" id="IPR014710">
    <property type="entry name" value="RmlC-like_jellyroll"/>
</dbReference>
<dbReference type="GO" id="GO:0043565">
    <property type="term" value="F:sequence-specific DNA binding"/>
    <property type="evidence" value="ECO:0007669"/>
    <property type="project" value="InterPro"/>
</dbReference>
<dbReference type="eggNOG" id="COG2207">
    <property type="taxonomic scope" value="Bacteria"/>
</dbReference>
<organism evidence="8 9">
    <name type="scientific">Dickeya dadantii (strain 3937)</name>
    <name type="common">Erwinia chrysanthemi (strain 3937)</name>
    <dbReference type="NCBI Taxonomy" id="198628"/>
    <lineage>
        <taxon>Bacteria</taxon>
        <taxon>Pseudomonadati</taxon>
        <taxon>Pseudomonadota</taxon>
        <taxon>Gammaproteobacteria</taxon>
        <taxon>Enterobacterales</taxon>
        <taxon>Pectobacteriaceae</taxon>
        <taxon>Dickeya</taxon>
    </lineage>
</organism>
<keyword evidence="1" id="KW-0678">Repressor</keyword>
<dbReference type="InterPro" id="IPR003313">
    <property type="entry name" value="AraC-bd"/>
</dbReference>
<keyword evidence="5" id="KW-0804">Transcription</keyword>
<evidence type="ECO:0000313" key="9">
    <source>
        <dbReference type="Proteomes" id="UP000006859"/>
    </source>
</evidence>
<evidence type="ECO:0000256" key="1">
    <source>
        <dbReference type="ARBA" id="ARBA00022491"/>
    </source>
</evidence>
<dbReference type="Pfam" id="PF12833">
    <property type="entry name" value="HTH_18"/>
    <property type="match status" value="1"/>
</dbReference>
<dbReference type="PRINTS" id="PR00032">
    <property type="entry name" value="HTHARAC"/>
</dbReference>
<protein>
    <recommendedName>
        <fullName evidence="6">Arabinose operon regulatory protein</fullName>
    </recommendedName>
</protein>
<keyword evidence="2" id="KW-0805">Transcription regulation</keyword>
<dbReference type="KEGG" id="ddd:Dda3937_00775"/>
<dbReference type="SUPFAM" id="SSF51182">
    <property type="entry name" value="RmlC-like cupins"/>
    <property type="match status" value="1"/>
</dbReference>
<evidence type="ECO:0000313" key="8">
    <source>
        <dbReference type="EMBL" id="ADM97722.1"/>
    </source>
</evidence>
<dbReference type="InterPro" id="IPR020449">
    <property type="entry name" value="Tscrpt_reg_AraC-type_HTH"/>
</dbReference>
<proteinExistence type="predicted"/>
<dbReference type="Pfam" id="PF02311">
    <property type="entry name" value="AraC_binding"/>
    <property type="match status" value="1"/>
</dbReference>
<dbReference type="HOGENOM" id="CLU_000445_87_4_6"/>
<dbReference type="EMBL" id="CP002038">
    <property type="protein sequence ID" value="ADM97722.1"/>
    <property type="molecule type" value="Genomic_DNA"/>
</dbReference>
<evidence type="ECO:0000256" key="6">
    <source>
        <dbReference type="ARBA" id="ARBA00044978"/>
    </source>
</evidence>
<sequence>MLIIGQIRLACVTLSRQTSSNRGQAVMSRSFVSPPRLPVAGQPAPVLLTLPRPVYFRSYPLAKETEMAQHQHPFVEFLYAREGGMRVEIEGKTLIVPVLYGVWIPAHVPHRILATSDVLLESLYIEPDYVAIDHSACKVVLVSDFIREFIHYATRHVPEQYDHDGDDARLVRVLTTLLRQLPDAGFSLSWPHSATLMRVCRDIQQTPDVAHGIEEWASRTGMSVRTFSRRFKKETGVAFSEWKKRLRLLESVVMLKNNHSVTQVALELGYASTASFTFAFRQMFGVPPTRY</sequence>
<dbReference type="Gene3D" id="1.10.10.60">
    <property type="entry name" value="Homeodomain-like"/>
    <property type="match status" value="2"/>
</dbReference>
<name>E0SGS3_DICD3</name>
<dbReference type="InterPro" id="IPR011051">
    <property type="entry name" value="RmlC_Cupin_sf"/>
</dbReference>
<dbReference type="SMART" id="SM00342">
    <property type="entry name" value="HTH_ARAC"/>
    <property type="match status" value="1"/>
</dbReference>